<evidence type="ECO:0000313" key="2">
    <source>
        <dbReference type="Proteomes" id="UP001250932"/>
    </source>
</evidence>
<comment type="caution">
    <text evidence="1">The sequence shown here is derived from an EMBL/GenBank/DDBJ whole genome shotgun (WGS) entry which is preliminary data.</text>
</comment>
<gene>
    <name evidence="1" type="ORF">PPG34_05475</name>
</gene>
<dbReference type="EMBL" id="JAQOUE010000001">
    <property type="protein sequence ID" value="MDT7041793.1"/>
    <property type="molecule type" value="Genomic_DNA"/>
</dbReference>
<evidence type="ECO:0000313" key="1">
    <source>
        <dbReference type="EMBL" id="MDT7041793.1"/>
    </source>
</evidence>
<organism evidence="1 2">
    <name type="scientific">Candidatus Nitronereus thalassa</name>
    <dbReference type="NCBI Taxonomy" id="3020898"/>
    <lineage>
        <taxon>Bacteria</taxon>
        <taxon>Pseudomonadati</taxon>
        <taxon>Nitrospirota</taxon>
        <taxon>Nitrospiria</taxon>
        <taxon>Nitrospirales</taxon>
        <taxon>Nitrospiraceae</taxon>
        <taxon>Candidatus Nitronereus</taxon>
    </lineage>
</organism>
<name>A0ABU3K5Y0_9BACT</name>
<proteinExistence type="predicted"/>
<keyword evidence="2" id="KW-1185">Reference proteome</keyword>
<dbReference type="RefSeq" id="WP_313832141.1">
    <property type="nucleotide sequence ID" value="NZ_JAQOUE010000001.1"/>
</dbReference>
<accession>A0ABU3K5Y0</accession>
<dbReference type="Proteomes" id="UP001250932">
    <property type="component" value="Unassembled WGS sequence"/>
</dbReference>
<protein>
    <submittedName>
        <fullName evidence="1">Uncharacterized protein</fullName>
    </submittedName>
</protein>
<reference evidence="1 2" key="1">
    <citation type="journal article" date="2023" name="ISME J.">
        <title>Cultivation and genomic characterization of novel and ubiquitous marine nitrite-oxidizing bacteria from the Nitrospirales.</title>
        <authorList>
            <person name="Mueller A.J."/>
            <person name="Daebeler A."/>
            <person name="Herbold C.W."/>
            <person name="Kirkegaard R.H."/>
            <person name="Daims H."/>
        </authorList>
    </citation>
    <scope>NUCLEOTIDE SEQUENCE [LARGE SCALE GENOMIC DNA]</scope>
    <source>
        <strain evidence="1 2">EB</strain>
    </source>
</reference>
<sequence length="67" mass="7325">MGKKKSPKVSFPEMEAMLEGMQELLTDENGNPLPPDHPQVLKLKKLAEQIGQGLEDGEDFAPIHGNA</sequence>